<keyword evidence="3" id="KW-0804">Transcription</keyword>
<comment type="caution">
    <text evidence="5">The sequence shown here is derived from an EMBL/GenBank/DDBJ whole genome shotgun (WGS) entry which is preliminary data.</text>
</comment>
<keyword evidence="2" id="KW-0238">DNA-binding</keyword>
<keyword evidence="6" id="KW-1185">Reference proteome</keyword>
<dbReference type="SUPFAM" id="SSF54909">
    <property type="entry name" value="Dimeric alpha+beta barrel"/>
    <property type="match status" value="1"/>
</dbReference>
<feature type="domain" description="HTH asnC-type" evidence="4">
    <location>
        <begin position="9"/>
        <end position="70"/>
    </location>
</feature>
<dbReference type="InterPro" id="IPR000485">
    <property type="entry name" value="AsnC-type_HTH_dom"/>
</dbReference>
<dbReference type="PRINTS" id="PR00033">
    <property type="entry name" value="HTHASNC"/>
</dbReference>
<dbReference type="EMBL" id="BAABCX010000002">
    <property type="protein sequence ID" value="GAA3539618.1"/>
    <property type="molecule type" value="Genomic_DNA"/>
</dbReference>
<dbReference type="CDD" id="cd00090">
    <property type="entry name" value="HTH_ARSR"/>
    <property type="match status" value="1"/>
</dbReference>
<dbReference type="Proteomes" id="UP001500795">
    <property type="component" value="Unassembled WGS sequence"/>
</dbReference>
<dbReference type="SUPFAM" id="SSF46785">
    <property type="entry name" value="Winged helix' DNA-binding domain"/>
    <property type="match status" value="1"/>
</dbReference>
<dbReference type="InterPro" id="IPR019887">
    <property type="entry name" value="Tscrpt_reg_AsnC/Lrp_C"/>
</dbReference>
<dbReference type="PROSITE" id="PS50956">
    <property type="entry name" value="HTH_ASNC_2"/>
    <property type="match status" value="1"/>
</dbReference>
<dbReference type="RefSeq" id="WP_344957331.1">
    <property type="nucleotide sequence ID" value="NZ_BAABCX010000002.1"/>
</dbReference>
<dbReference type="InterPro" id="IPR036388">
    <property type="entry name" value="WH-like_DNA-bd_sf"/>
</dbReference>
<sequence>MKNSQEVELDRQDARLLQALQENGRLSNVELSELVHLSPSQCQRRRQKLEELGVVQKYVAHLDPEKIGLHVTALINITLDRHGERIAEEFRHTIVHYPQVLECWSVTGDADYVLKVVATDLKSLSDFMMYQLLNLKMVSNIRSNILLDQLKCTTVLPVGV</sequence>
<dbReference type="SMART" id="SM00344">
    <property type="entry name" value="HTH_ASNC"/>
    <property type="match status" value="1"/>
</dbReference>
<evidence type="ECO:0000313" key="6">
    <source>
        <dbReference type="Proteomes" id="UP001500795"/>
    </source>
</evidence>
<protein>
    <submittedName>
        <fullName evidence="5">Lrp/AsnC family transcriptional regulator</fullName>
    </submittedName>
</protein>
<evidence type="ECO:0000256" key="1">
    <source>
        <dbReference type="ARBA" id="ARBA00023015"/>
    </source>
</evidence>
<accession>A0ABP6VV42</accession>
<dbReference type="PANTHER" id="PTHR30154">
    <property type="entry name" value="LEUCINE-RESPONSIVE REGULATORY PROTEIN"/>
    <property type="match status" value="1"/>
</dbReference>
<evidence type="ECO:0000256" key="2">
    <source>
        <dbReference type="ARBA" id="ARBA00023125"/>
    </source>
</evidence>
<dbReference type="Pfam" id="PF01037">
    <property type="entry name" value="AsnC_trans_reg"/>
    <property type="match status" value="1"/>
</dbReference>
<proteinExistence type="predicted"/>
<dbReference type="Pfam" id="PF13404">
    <property type="entry name" value="HTH_AsnC-type"/>
    <property type="match status" value="1"/>
</dbReference>
<dbReference type="Gene3D" id="1.10.10.10">
    <property type="entry name" value="Winged helix-like DNA-binding domain superfamily/Winged helix DNA-binding domain"/>
    <property type="match status" value="1"/>
</dbReference>
<evidence type="ECO:0000313" key="5">
    <source>
        <dbReference type="EMBL" id="GAA3539618.1"/>
    </source>
</evidence>
<dbReference type="InterPro" id="IPR036390">
    <property type="entry name" value="WH_DNA-bd_sf"/>
</dbReference>
<dbReference type="InterPro" id="IPR011008">
    <property type="entry name" value="Dimeric_a/b-barrel"/>
</dbReference>
<keyword evidence="1" id="KW-0805">Transcription regulation</keyword>
<evidence type="ECO:0000256" key="3">
    <source>
        <dbReference type="ARBA" id="ARBA00023163"/>
    </source>
</evidence>
<name>A0ABP6VV42_9GAMM</name>
<dbReference type="InterPro" id="IPR019888">
    <property type="entry name" value="Tscrpt_reg_AsnC-like"/>
</dbReference>
<reference evidence="6" key="1">
    <citation type="journal article" date="2019" name="Int. J. Syst. Evol. Microbiol.">
        <title>The Global Catalogue of Microorganisms (GCM) 10K type strain sequencing project: providing services to taxonomists for standard genome sequencing and annotation.</title>
        <authorList>
            <consortium name="The Broad Institute Genomics Platform"/>
            <consortium name="The Broad Institute Genome Sequencing Center for Infectious Disease"/>
            <person name="Wu L."/>
            <person name="Ma J."/>
        </authorList>
    </citation>
    <scope>NUCLEOTIDE SEQUENCE [LARGE SCALE GENOMIC DNA]</scope>
    <source>
        <strain evidence="6">JCM 17110</strain>
    </source>
</reference>
<dbReference type="Gene3D" id="3.30.70.920">
    <property type="match status" value="1"/>
</dbReference>
<dbReference type="PANTHER" id="PTHR30154:SF46">
    <property type="entry name" value="TRANSCRIPTIONAL REGULATORY PROTEIN"/>
    <property type="match status" value="1"/>
</dbReference>
<evidence type="ECO:0000259" key="4">
    <source>
        <dbReference type="PROSITE" id="PS50956"/>
    </source>
</evidence>
<organism evidence="5 6">
    <name type="scientific">Zobellella aerophila</name>
    <dbReference type="NCBI Taxonomy" id="870480"/>
    <lineage>
        <taxon>Bacteria</taxon>
        <taxon>Pseudomonadati</taxon>
        <taxon>Pseudomonadota</taxon>
        <taxon>Gammaproteobacteria</taxon>
        <taxon>Aeromonadales</taxon>
        <taxon>Aeromonadaceae</taxon>
        <taxon>Zobellella</taxon>
    </lineage>
</organism>
<gene>
    <name evidence="5" type="ORF">GCM10022394_19190</name>
</gene>
<dbReference type="InterPro" id="IPR011991">
    <property type="entry name" value="ArsR-like_HTH"/>
</dbReference>